<protein>
    <submittedName>
        <fullName evidence="8">Succinylglutamate desuccinylase/aspartoacylase family protein</fullName>
    </submittedName>
</protein>
<keyword evidence="2" id="KW-0479">Metal-binding</keyword>
<comment type="caution">
    <text evidence="8">The sequence shown here is derived from an EMBL/GenBank/DDBJ whole genome shotgun (WGS) entry which is preliminary data.</text>
</comment>
<dbReference type="RefSeq" id="WP_233051824.1">
    <property type="nucleotide sequence ID" value="NZ_JAIMJA010000004.1"/>
</dbReference>
<evidence type="ECO:0000313" key="9">
    <source>
        <dbReference type="Proteomes" id="UP001201273"/>
    </source>
</evidence>
<accession>A0ABS8W7Q2</accession>
<sequence>MKKYLALVLLPISAWATEIVDNPPKVTVKSHESIKIEPPNAHAEEVKSNLTLLGTTIKPNSFRTLSWSSEQSFTGIDLGTPVLVASGARPGPTLCLTAAVHGDELNGIEITRQVVHPLDTKKLKGTVIGVPIVNLDGFHNSSRYLKDRRDLNRYFPGSTEGASASRIAHSFFSQVITHCDALVDLHTGSFYRTNLPQIRADLSHPPLAEFSRGFGDITIVQSKASAGTLRGAAMEHGIPAVTMELGAPMSLDLDSVSVGVAAIKRLMRSMDMLPEPYRGGNVQPIYVESFWLRSDHSGIFVSNVALGASIKKGDILGTVTDPVTNAAFRVRAESNSTVIGKAINQFVYPGFAVFHLAINTTPEQVEQKQHQEDIQEGTKEALDGGPEVEGGDVESDDAEEMDG</sequence>
<name>A0ABS8W7Q2_9GAMM</name>
<evidence type="ECO:0000313" key="8">
    <source>
        <dbReference type="EMBL" id="MCE2594248.1"/>
    </source>
</evidence>
<evidence type="ECO:0000256" key="4">
    <source>
        <dbReference type="ARBA" id="ARBA00022833"/>
    </source>
</evidence>
<dbReference type="SUPFAM" id="SSF53187">
    <property type="entry name" value="Zn-dependent exopeptidases"/>
    <property type="match status" value="1"/>
</dbReference>
<keyword evidence="3" id="KW-0378">Hydrolase</keyword>
<feature type="signal peptide" evidence="6">
    <location>
        <begin position="1"/>
        <end position="16"/>
    </location>
</feature>
<evidence type="ECO:0000256" key="2">
    <source>
        <dbReference type="ARBA" id="ARBA00022723"/>
    </source>
</evidence>
<keyword evidence="9" id="KW-1185">Reference proteome</keyword>
<organism evidence="8 9">
    <name type="scientific">Motilimonas cestriensis</name>
    <dbReference type="NCBI Taxonomy" id="2742685"/>
    <lineage>
        <taxon>Bacteria</taxon>
        <taxon>Pseudomonadati</taxon>
        <taxon>Pseudomonadota</taxon>
        <taxon>Gammaproteobacteria</taxon>
        <taxon>Alteromonadales</taxon>
        <taxon>Alteromonadales genera incertae sedis</taxon>
        <taxon>Motilimonas</taxon>
    </lineage>
</organism>
<comment type="cofactor">
    <cofactor evidence="1">
        <name>Zn(2+)</name>
        <dbReference type="ChEBI" id="CHEBI:29105"/>
    </cofactor>
</comment>
<dbReference type="InterPro" id="IPR053138">
    <property type="entry name" value="N-alpha-Ac-DABA_deacetylase"/>
</dbReference>
<dbReference type="Proteomes" id="UP001201273">
    <property type="component" value="Unassembled WGS sequence"/>
</dbReference>
<dbReference type="PANTHER" id="PTHR37326:SF2">
    <property type="entry name" value="SUCCINYLGLUTAMATE DESUCCINYLASE_ASPARTOACYLASE FAMILY PROTEIN"/>
    <property type="match status" value="1"/>
</dbReference>
<evidence type="ECO:0000256" key="1">
    <source>
        <dbReference type="ARBA" id="ARBA00001947"/>
    </source>
</evidence>
<dbReference type="EMBL" id="JAIMJA010000004">
    <property type="protein sequence ID" value="MCE2594248.1"/>
    <property type="molecule type" value="Genomic_DNA"/>
</dbReference>
<keyword evidence="6" id="KW-0732">Signal</keyword>
<dbReference type="PANTHER" id="PTHR37326">
    <property type="entry name" value="BLL3975 PROTEIN"/>
    <property type="match status" value="1"/>
</dbReference>
<evidence type="ECO:0000256" key="6">
    <source>
        <dbReference type="SAM" id="SignalP"/>
    </source>
</evidence>
<reference evidence="8 9" key="1">
    <citation type="journal article" date="2022" name="Environ. Microbiol. Rep.">
        <title>Eco-phylogenetic analyses reveal divergent evolution of vitamin B12 metabolism in the marine bacterial family 'Psychromonadaceae'.</title>
        <authorList>
            <person name="Jin X."/>
            <person name="Yang Y."/>
            <person name="Cao H."/>
            <person name="Gao B."/>
            <person name="Zhao Z."/>
        </authorList>
    </citation>
    <scope>NUCLEOTIDE SEQUENCE [LARGE SCALE GENOMIC DNA]</scope>
    <source>
        <strain evidence="8 9">MKS20</strain>
    </source>
</reference>
<evidence type="ECO:0000259" key="7">
    <source>
        <dbReference type="Pfam" id="PF24827"/>
    </source>
</evidence>
<dbReference type="InterPro" id="IPR055438">
    <property type="entry name" value="AstE_AspA_cat"/>
</dbReference>
<keyword evidence="4" id="KW-0862">Zinc</keyword>
<feature type="domain" description="Succinylglutamate desuccinylase/Aspartoacylase catalytic" evidence="7">
    <location>
        <begin position="90"/>
        <end position="269"/>
    </location>
</feature>
<feature type="compositionally biased region" description="Acidic residues" evidence="5">
    <location>
        <begin position="389"/>
        <end position="403"/>
    </location>
</feature>
<evidence type="ECO:0000256" key="5">
    <source>
        <dbReference type="SAM" id="MobiDB-lite"/>
    </source>
</evidence>
<evidence type="ECO:0000256" key="3">
    <source>
        <dbReference type="ARBA" id="ARBA00022801"/>
    </source>
</evidence>
<feature type="region of interest" description="Disordered" evidence="5">
    <location>
        <begin position="364"/>
        <end position="403"/>
    </location>
</feature>
<proteinExistence type="predicted"/>
<gene>
    <name evidence="8" type="ORF">K6Y31_05400</name>
</gene>
<dbReference type="CDD" id="cd06251">
    <property type="entry name" value="M14_ASTE_ASPA-like"/>
    <property type="match status" value="1"/>
</dbReference>
<feature type="chain" id="PRO_5045522890" evidence="6">
    <location>
        <begin position="17"/>
        <end position="403"/>
    </location>
</feature>
<dbReference type="Gene3D" id="3.40.630.10">
    <property type="entry name" value="Zn peptidases"/>
    <property type="match status" value="1"/>
</dbReference>
<feature type="compositionally biased region" description="Basic and acidic residues" evidence="5">
    <location>
        <begin position="365"/>
        <end position="382"/>
    </location>
</feature>
<dbReference type="Pfam" id="PF24827">
    <property type="entry name" value="AstE_AspA_cat"/>
    <property type="match status" value="1"/>
</dbReference>